<dbReference type="EMBL" id="BAAAFE010000011">
    <property type="protein sequence ID" value="GAA0867063.1"/>
    <property type="molecule type" value="Genomic_DNA"/>
</dbReference>
<sequence>MRFIYALAASAAITMATPASAATLFTDGFEADAPALTVTNLTNWTLTGGVSVDVVGSPNAFSIGVTPPASGNVIDLDGTPGPATITSIQNFLFNAGDLVTFSFDVGGAQRGSVADNFQAILFLDPSLVSGLTGTGLTSTGLGSNANSVFSSVSIPGSTAFTTSSISFIATGAGSLKMAFGTTSADNIGPLLDNVRLDVSAVPEPATWAMMLLGLGFVGGAMRARRRKQNVAVRYA</sequence>
<evidence type="ECO:0000313" key="5">
    <source>
        <dbReference type="Proteomes" id="UP001500738"/>
    </source>
</evidence>
<keyword evidence="1" id="KW-0812">Transmembrane</keyword>
<evidence type="ECO:0000256" key="1">
    <source>
        <dbReference type="SAM" id="Phobius"/>
    </source>
</evidence>
<evidence type="ECO:0000256" key="2">
    <source>
        <dbReference type="SAM" id="SignalP"/>
    </source>
</evidence>
<feature type="transmembrane region" description="Helical" evidence="1">
    <location>
        <begin position="205"/>
        <end position="223"/>
    </location>
</feature>
<gene>
    <name evidence="4" type="ORF">GCM10009115_33470</name>
</gene>
<protein>
    <recommendedName>
        <fullName evidence="3">Ice-binding protein C-terminal domain-containing protein</fullName>
    </recommendedName>
</protein>
<dbReference type="Proteomes" id="UP001500738">
    <property type="component" value="Unassembled WGS sequence"/>
</dbReference>
<proteinExistence type="predicted"/>
<name>A0ABN1MCL4_9SPHN</name>
<dbReference type="Pfam" id="PF07589">
    <property type="entry name" value="PEP-CTERM"/>
    <property type="match status" value="1"/>
</dbReference>
<comment type="caution">
    <text evidence="4">The sequence shown here is derived from an EMBL/GenBank/DDBJ whole genome shotgun (WGS) entry which is preliminary data.</text>
</comment>
<feature type="domain" description="Ice-binding protein C-terminal" evidence="3">
    <location>
        <begin position="200"/>
        <end position="225"/>
    </location>
</feature>
<organism evidence="4 5">
    <name type="scientific">Sphingopyxis soli</name>
    <dbReference type="NCBI Taxonomy" id="592051"/>
    <lineage>
        <taxon>Bacteria</taxon>
        <taxon>Pseudomonadati</taxon>
        <taxon>Pseudomonadota</taxon>
        <taxon>Alphaproteobacteria</taxon>
        <taxon>Sphingomonadales</taxon>
        <taxon>Sphingomonadaceae</taxon>
        <taxon>Sphingopyxis</taxon>
    </lineage>
</organism>
<keyword evidence="1" id="KW-0472">Membrane</keyword>
<feature type="chain" id="PRO_5047202528" description="Ice-binding protein C-terminal domain-containing protein" evidence="2">
    <location>
        <begin position="22"/>
        <end position="235"/>
    </location>
</feature>
<evidence type="ECO:0000259" key="3">
    <source>
        <dbReference type="Pfam" id="PF07589"/>
    </source>
</evidence>
<keyword evidence="5" id="KW-1185">Reference proteome</keyword>
<dbReference type="NCBIfam" id="NF035944">
    <property type="entry name" value="PEPxxWA-CTERM"/>
    <property type="match status" value="1"/>
</dbReference>
<reference evidence="4 5" key="1">
    <citation type="journal article" date="2019" name="Int. J. Syst. Evol. Microbiol.">
        <title>The Global Catalogue of Microorganisms (GCM) 10K type strain sequencing project: providing services to taxonomists for standard genome sequencing and annotation.</title>
        <authorList>
            <consortium name="The Broad Institute Genomics Platform"/>
            <consortium name="The Broad Institute Genome Sequencing Center for Infectious Disease"/>
            <person name="Wu L."/>
            <person name="Ma J."/>
        </authorList>
    </citation>
    <scope>NUCLEOTIDE SEQUENCE [LARGE SCALE GENOMIC DNA]</scope>
    <source>
        <strain evidence="4 5">JCM 15910</strain>
    </source>
</reference>
<keyword evidence="2" id="KW-0732">Signal</keyword>
<dbReference type="RefSeq" id="WP_215353303.1">
    <property type="nucleotide sequence ID" value="NZ_BAAAFE010000011.1"/>
</dbReference>
<dbReference type="InterPro" id="IPR013424">
    <property type="entry name" value="Ice-binding_C"/>
</dbReference>
<evidence type="ECO:0000313" key="4">
    <source>
        <dbReference type="EMBL" id="GAA0867063.1"/>
    </source>
</evidence>
<keyword evidence="1" id="KW-1133">Transmembrane helix</keyword>
<feature type="signal peptide" evidence="2">
    <location>
        <begin position="1"/>
        <end position="21"/>
    </location>
</feature>
<dbReference type="NCBIfam" id="TIGR02595">
    <property type="entry name" value="PEP_CTERM"/>
    <property type="match status" value="1"/>
</dbReference>
<accession>A0ABN1MCL4</accession>